<dbReference type="InterPro" id="IPR001647">
    <property type="entry name" value="HTH_TetR"/>
</dbReference>
<gene>
    <name evidence="6" type="ORF">HZZ10_11395</name>
</gene>
<evidence type="ECO:0000313" key="6">
    <source>
        <dbReference type="EMBL" id="NYS94119.1"/>
    </source>
</evidence>
<dbReference type="Proteomes" id="UP000561011">
    <property type="component" value="Unassembled WGS sequence"/>
</dbReference>
<dbReference type="InterPro" id="IPR050109">
    <property type="entry name" value="HTH-type_TetR-like_transc_reg"/>
</dbReference>
<evidence type="ECO:0000256" key="4">
    <source>
        <dbReference type="PROSITE-ProRule" id="PRU00335"/>
    </source>
</evidence>
<dbReference type="Gene3D" id="1.10.357.10">
    <property type="entry name" value="Tetracycline Repressor, domain 2"/>
    <property type="match status" value="1"/>
</dbReference>
<dbReference type="SUPFAM" id="SSF46689">
    <property type="entry name" value="Homeodomain-like"/>
    <property type="match status" value="1"/>
</dbReference>
<evidence type="ECO:0000313" key="7">
    <source>
        <dbReference type="Proteomes" id="UP000561011"/>
    </source>
</evidence>
<dbReference type="RefSeq" id="WP_056127947.1">
    <property type="nucleotide sequence ID" value="NZ_JACBYE010000026.1"/>
</dbReference>
<reference evidence="6 7" key="1">
    <citation type="submission" date="2020-07" db="EMBL/GenBank/DDBJ databases">
        <title>MOT database genomes.</title>
        <authorList>
            <person name="Joseph S."/>
            <person name="Aduse-Opoku J."/>
            <person name="Hashim A."/>
            <person name="Wade W."/>
            <person name="Curtis M."/>
        </authorList>
    </citation>
    <scope>NUCLEOTIDE SEQUENCE [LARGE SCALE GENOMIC DNA]</scope>
    <source>
        <strain evidence="6 7">DSM 100099</strain>
    </source>
</reference>
<dbReference type="GO" id="GO:0000976">
    <property type="term" value="F:transcription cis-regulatory region binding"/>
    <property type="evidence" value="ECO:0007669"/>
    <property type="project" value="TreeGrafter"/>
</dbReference>
<proteinExistence type="predicted"/>
<keyword evidence="7" id="KW-1185">Reference proteome</keyword>
<dbReference type="InterPro" id="IPR054129">
    <property type="entry name" value="DesT_TetR_C"/>
</dbReference>
<keyword evidence="2 4" id="KW-0238">DNA-binding</keyword>
<evidence type="ECO:0000256" key="1">
    <source>
        <dbReference type="ARBA" id="ARBA00023015"/>
    </source>
</evidence>
<evidence type="ECO:0000256" key="2">
    <source>
        <dbReference type="ARBA" id="ARBA00023125"/>
    </source>
</evidence>
<comment type="caution">
    <text evidence="6">The sequence shown here is derived from an EMBL/GenBank/DDBJ whole genome shotgun (WGS) entry which is preliminary data.</text>
</comment>
<feature type="domain" description="HTH tetR-type" evidence="5">
    <location>
        <begin position="13"/>
        <end position="73"/>
    </location>
</feature>
<protein>
    <submittedName>
        <fullName evidence="6">TetR/AcrR family transcriptional regulator</fullName>
    </submittedName>
</protein>
<dbReference type="InterPro" id="IPR009057">
    <property type="entry name" value="Homeodomain-like_sf"/>
</dbReference>
<dbReference type="PANTHER" id="PTHR30055:SF234">
    <property type="entry name" value="HTH-TYPE TRANSCRIPTIONAL REGULATOR BETI"/>
    <property type="match status" value="1"/>
</dbReference>
<evidence type="ECO:0000259" key="5">
    <source>
        <dbReference type="PROSITE" id="PS50977"/>
    </source>
</evidence>
<accession>A0A853EU75</accession>
<evidence type="ECO:0000256" key="3">
    <source>
        <dbReference type="ARBA" id="ARBA00023163"/>
    </source>
</evidence>
<dbReference type="AlphaFoldDB" id="A0A853EU75"/>
<organism evidence="6 7">
    <name type="scientific">Sanguibacter inulinus</name>
    <dbReference type="NCBI Taxonomy" id="60922"/>
    <lineage>
        <taxon>Bacteria</taxon>
        <taxon>Bacillati</taxon>
        <taxon>Actinomycetota</taxon>
        <taxon>Actinomycetes</taxon>
        <taxon>Micrococcales</taxon>
        <taxon>Sanguibacteraceae</taxon>
        <taxon>Sanguibacter</taxon>
    </lineage>
</organism>
<keyword evidence="3" id="KW-0804">Transcription</keyword>
<dbReference type="EMBL" id="JACBYE010000026">
    <property type="protein sequence ID" value="NYS94119.1"/>
    <property type="molecule type" value="Genomic_DNA"/>
</dbReference>
<feature type="DNA-binding region" description="H-T-H motif" evidence="4">
    <location>
        <begin position="36"/>
        <end position="55"/>
    </location>
</feature>
<sequence>MSRDTPRTRLEPADRRRELLVVAERLAAADGIGSLSTQAVATAAGASKALVFHYFGSVVGLQRAVVSAAVDDLLAALAATEGPVSPERPVVVLDAFITTVTARRELWTDIWRGALHDDPQTQEILADARSLLVERLARRSTAVHASSTSPTPDASGGDQRLGPDALALLSRGWVALAENTTAAWLAGSPLTQHELRDLLVRTLSAVLGDLTGPLPR</sequence>
<dbReference type="Pfam" id="PF00440">
    <property type="entry name" value="TetR_N"/>
    <property type="match status" value="1"/>
</dbReference>
<name>A0A853EU75_9MICO</name>
<keyword evidence="1" id="KW-0805">Transcription regulation</keyword>
<dbReference type="PANTHER" id="PTHR30055">
    <property type="entry name" value="HTH-TYPE TRANSCRIPTIONAL REGULATOR RUTR"/>
    <property type="match status" value="1"/>
</dbReference>
<dbReference type="PROSITE" id="PS50977">
    <property type="entry name" value="HTH_TETR_2"/>
    <property type="match status" value="1"/>
</dbReference>
<dbReference type="GO" id="GO:0003700">
    <property type="term" value="F:DNA-binding transcription factor activity"/>
    <property type="evidence" value="ECO:0007669"/>
    <property type="project" value="TreeGrafter"/>
</dbReference>
<dbReference type="Pfam" id="PF21943">
    <property type="entry name" value="TetR_C_46"/>
    <property type="match status" value="1"/>
</dbReference>